<dbReference type="InterPro" id="IPR005630">
    <property type="entry name" value="Terpene_synthase_metal-bd"/>
</dbReference>
<dbReference type="Pfam" id="PF01397">
    <property type="entry name" value="Terpene_synth"/>
    <property type="match status" value="1"/>
</dbReference>
<sequence length="521" mass="60775">MSAATTFVPPPSWQNGRPPVVFNIESNWERIFASFTLDHQVQEKYAEAILELKEEARSMLTIAKGKTISERIVLIDTLERLGVGYHFDQEIEDQLEDILTKFESGDEFGYDLFTTSLGFRILRQHHHYVSCSVFDKFIGQDKRFKETLTDDAKGLLSLYEAAHLRIDGEQILEEAVTFTVHHLKRMVQQLESPLQDLVKRALEHALHWGLPRMETRHYISSYEKDDSRNKQLLKLAKLDFNYVQNIYKNELHELTRWWNELNPHLPYVRYRVVACYLWALTFKFEPRYSYLLRWNIGETDHLPDYMKPIYKCVLKMYDEYEHEAVERGKPFAIPYAKQAMKDVCSAYNKGLKYTMGAPLPSFEDYIQMTIITSCIYVACSATFPGLKSVCDETIDWFKSEPKIIRHATEVCRYLDDVGSYDRERHEGALLTGLDFYMKYHGGTVQETIDKFIHLAEDAWINFNTEWIMNIKSSGVPKDVAEEILGYARVAYTSYKNGRDGFAKFHVMAPEVEGLFLEPIII</sequence>
<gene>
    <name evidence="8" type="ORF">SHERM_00750</name>
</gene>
<comment type="pathway">
    <text evidence="2">Secondary metabolite biosynthesis; terpenoid biosynthesis.</text>
</comment>
<evidence type="ECO:0000256" key="5">
    <source>
        <dbReference type="ARBA" id="ARBA00023239"/>
    </source>
</evidence>
<dbReference type="OrthoDB" id="876093at2759"/>
<dbReference type="InterPro" id="IPR008949">
    <property type="entry name" value="Isoprenoid_synthase_dom_sf"/>
</dbReference>
<dbReference type="Gene3D" id="1.10.600.10">
    <property type="entry name" value="Farnesyl Diphosphate Synthase"/>
    <property type="match status" value="2"/>
</dbReference>
<evidence type="ECO:0000313" key="9">
    <source>
        <dbReference type="Proteomes" id="UP001153555"/>
    </source>
</evidence>
<evidence type="ECO:0000313" key="8">
    <source>
        <dbReference type="EMBL" id="CAA0805835.1"/>
    </source>
</evidence>
<keyword evidence="4" id="KW-0460">Magnesium</keyword>
<protein>
    <submittedName>
        <fullName evidence="8">Terpenoid synthase 17</fullName>
    </submittedName>
</protein>
<accession>A0A9N7R1K3</accession>
<dbReference type="SUPFAM" id="SSF48576">
    <property type="entry name" value="Terpenoid synthases"/>
    <property type="match status" value="1"/>
</dbReference>
<dbReference type="AlphaFoldDB" id="A0A9N7R1K3"/>
<dbReference type="Proteomes" id="UP001153555">
    <property type="component" value="Unassembled WGS sequence"/>
</dbReference>
<comment type="caution">
    <text evidence="8">The sequence shown here is derived from an EMBL/GenBank/DDBJ whole genome shotgun (WGS) entry which is preliminary data.</text>
</comment>
<dbReference type="PANTHER" id="PTHR31225:SF253">
    <property type="entry name" value="SESQUITERPENE SYNTHASE 31"/>
    <property type="match status" value="1"/>
</dbReference>
<evidence type="ECO:0000259" key="7">
    <source>
        <dbReference type="Pfam" id="PF03936"/>
    </source>
</evidence>
<dbReference type="InterPro" id="IPR008930">
    <property type="entry name" value="Terpenoid_cyclase/PrenylTrfase"/>
</dbReference>
<dbReference type="InterPro" id="IPR050148">
    <property type="entry name" value="Terpene_synthase-like"/>
</dbReference>
<keyword evidence="9" id="KW-1185">Reference proteome</keyword>
<feature type="domain" description="Terpene synthase metal-binding" evidence="7">
    <location>
        <begin position="293"/>
        <end position="459"/>
    </location>
</feature>
<dbReference type="Gene3D" id="1.50.10.130">
    <property type="entry name" value="Terpene synthase, N-terminal domain"/>
    <property type="match status" value="1"/>
</dbReference>
<feature type="domain" description="Terpene synthase N-terminal" evidence="6">
    <location>
        <begin position="28"/>
        <end position="202"/>
    </location>
</feature>
<comment type="cofactor">
    <cofactor evidence="1">
        <name>Mg(2+)</name>
        <dbReference type="ChEBI" id="CHEBI:18420"/>
    </cofactor>
</comment>
<keyword evidence="3" id="KW-0479">Metal-binding</keyword>
<dbReference type="GO" id="GO:0016102">
    <property type="term" value="P:diterpenoid biosynthetic process"/>
    <property type="evidence" value="ECO:0007669"/>
    <property type="project" value="InterPro"/>
</dbReference>
<dbReference type="InterPro" id="IPR044814">
    <property type="entry name" value="Terpene_cyclase_plant_C1"/>
</dbReference>
<evidence type="ECO:0000256" key="4">
    <source>
        <dbReference type="ARBA" id="ARBA00022842"/>
    </source>
</evidence>
<dbReference type="CDD" id="cd00684">
    <property type="entry name" value="Terpene_cyclase_plant_C1"/>
    <property type="match status" value="1"/>
</dbReference>
<dbReference type="SUPFAM" id="SSF48239">
    <property type="entry name" value="Terpenoid cyclases/Protein prenyltransferases"/>
    <property type="match status" value="1"/>
</dbReference>
<dbReference type="PANTHER" id="PTHR31225">
    <property type="entry name" value="OS04G0344100 PROTEIN-RELATED"/>
    <property type="match status" value="1"/>
</dbReference>
<dbReference type="FunFam" id="1.50.10.130:FF:000001">
    <property type="entry name" value="Isoprene synthase, chloroplastic"/>
    <property type="match status" value="1"/>
</dbReference>
<dbReference type="GO" id="GO:0010333">
    <property type="term" value="F:terpene synthase activity"/>
    <property type="evidence" value="ECO:0007669"/>
    <property type="project" value="InterPro"/>
</dbReference>
<dbReference type="InterPro" id="IPR036965">
    <property type="entry name" value="Terpene_synth_N_sf"/>
</dbReference>
<dbReference type="Pfam" id="PF03936">
    <property type="entry name" value="Terpene_synth_C"/>
    <property type="match status" value="1"/>
</dbReference>
<dbReference type="EMBL" id="CACSLK010000214">
    <property type="protein sequence ID" value="CAA0805835.1"/>
    <property type="molecule type" value="Genomic_DNA"/>
</dbReference>
<evidence type="ECO:0000256" key="3">
    <source>
        <dbReference type="ARBA" id="ARBA00022723"/>
    </source>
</evidence>
<dbReference type="GO" id="GO:0000287">
    <property type="term" value="F:magnesium ion binding"/>
    <property type="evidence" value="ECO:0007669"/>
    <property type="project" value="InterPro"/>
</dbReference>
<organism evidence="8 9">
    <name type="scientific">Striga hermonthica</name>
    <name type="common">Purple witchweed</name>
    <name type="synonym">Buchnera hermonthica</name>
    <dbReference type="NCBI Taxonomy" id="68872"/>
    <lineage>
        <taxon>Eukaryota</taxon>
        <taxon>Viridiplantae</taxon>
        <taxon>Streptophyta</taxon>
        <taxon>Embryophyta</taxon>
        <taxon>Tracheophyta</taxon>
        <taxon>Spermatophyta</taxon>
        <taxon>Magnoliopsida</taxon>
        <taxon>eudicotyledons</taxon>
        <taxon>Gunneridae</taxon>
        <taxon>Pentapetalae</taxon>
        <taxon>asterids</taxon>
        <taxon>lamiids</taxon>
        <taxon>Lamiales</taxon>
        <taxon>Orobanchaceae</taxon>
        <taxon>Buchnereae</taxon>
        <taxon>Striga</taxon>
    </lineage>
</organism>
<name>A0A9N7R1K3_STRHE</name>
<keyword evidence="5" id="KW-0456">Lyase</keyword>
<evidence type="ECO:0000256" key="1">
    <source>
        <dbReference type="ARBA" id="ARBA00001946"/>
    </source>
</evidence>
<reference evidence="8" key="1">
    <citation type="submission" date="2019-12" db="EMBL/GenBank/DDBJ databases">
        <authorList>
            <person name="Scholes J."/>
        </authorList>
    </citation>
    <scope>NUCLEOTIDE SEQUENCE</scope>
</reference>
<evidence type="ECO:0000259" key="6">
    <source>
        <dbReference type="Pfam" id="PF01397"/>
    </source>
</evidence>
<evidence type="ECO:0000256" key="2">
    <source>
        <dbReference type="ARBA" id="ARBA00004721"/>
    </source>
</evidence>
<proteinExistence type="predicted"/>
<dbReference type="InterPro" id="IPR001906">
    <property type="entry name" value="Terpene_synth_N"/>
</dbReference>